<accession>A0A182S3K2</accession>
<keyword evidence="1" id="KW-0732">Signal</keyword>
<evidence type="ECO:0000313" key="2">
    <source>
        <dbReference type="EnsemblMetazoa" id="AFUN014992-PA"/>
    </source>
</evidence>
<evidence type="ECO:0008006" key="3">
    <source>
        <dbReference type="Google" id="ProtNLM"/>
    </source>
</evidence>
<evidence type="ECO:0000256" key="1">
    <source>
        <dbReference type="SAM" id="SignalP"/>
    </source>
</evidence>
<proteinExistence type="predicted"/>
<feature type="signal peptide" evidence="1">
    <location>
        <begin position="1"/>
        <end position="29"/>
    </location>
</feature>
<name>A0A182S3K2_ANOFN</name>
<dbReference type="AlphaFoldDB" id="A0A182S3K2"/>
<reference evidence="2" key="1">
    <citation type="submission" date="2020-05" db="UniProtKB">
        <authorList>
            <consortium name="EnsemblMetazoa"/>
        </authorList>
    </citation>
    <scope>IDENTIFICATION</scope>
    <source>
        <strain evidence="2">FUMOZ</strain>
    </source>
</reference>
<feature type="chain" id="PRO_5008135349" description="Secreted protein" evidence="1">
    <location>
        <begin position="30"/>
        <end position="224"/>
    </location>
</feature>
<organism evidence="2">
    <name type="scientific">Anopheles funestus</name>
    <name type="common">African malaria mosquito</name>
    <dbReference type="NCBI Taxonomy" id="62324"/>
    <lineage>
        <taxon>Eukaryota</taxon>
        <taxon>Metazoa</taxon>
        <taxon>Ecdysozoa</taxon>
        <taxon>Arthropoda</taxon>
        <taxon>Hexapoda</taxon>
        <taxon>Insecta</taxon>
        <taxon>Pterygota</taxon>
        <taxon>Neoptera</taxon>
        <taxon>Endopterygota</taxon>
        <taxon>Diptera</taxon>
        <taxon>Nematocera</taxon>
        <taxon>Culicoidea</taxon>
        <taxon>Culicidae</taxon>
        <taxon>Anophelinae</taxon>
        <taxon>Anopheles</taxon>
    </lineage>
</organism>
<protein>
    <recommendedName>
        <fullName evidence="3">Secreted protein</fullName>
    </recommendedName>
</protein>
<dbReference type="VEuPathDB" id="VectorBase:AFUN014992"/>
<sequence>MVTILVIVPRMMTVMLLLLLVSRMKSTHASTSANTSRNTRRSSCTAPVPVVAGGCSAGTISALVRVSSGTCETHARRMTNTRCGLIFYRAPSTGCRRNRASVRTVRWTVLRYRYRDRLDGVHRRFTALHGQRVQLDRRREAAHVALGAGFRPTVRPGRRMFVFGRRDRITSRLVLRLLDARTLRRVLLIAELQRDGEMFLVRRSGFTRQTVLVLDFVVPRQFVN</sequence>
<dbReference type="EnsemblMetazoa" id="AFUN014992-RA">
    <property type="protein sequence ID" value="AFUN014992-PA"/>
    <property type="gene ID" value="AFUN014992"/>
</dbReference>